<evidence type="ECO:0000256" key="8">
    <source>
        <dbReference type="ARBA" id="ARBA00022946"/>
    </source>
</evidence>
<evidence type="ECO:0000256" key="3">
    <source>
        <dbReference type="ARBA" id="ARBA00022516"/>
    </source>
</evidence>
<keyword evidence="15" id="KW-1185">Reference proteome</keyword>
<dbReference type="Gene3D" id="3.10.129.10">
    <property type="entry name" value="Hotdog Thioesterase"/>
    <property type="match status" value="2"/>
</dbReference>
<comment type="similarity">
    <text evidence="2 11">Belongs to the acyl-ACP thioesterase family.</text>
</comment>
<evidence type="ECO:0000256" key="1">
    <source>
        <dbReference type="ARBA" id="ARBA00004229"/>
    </source>
</evidence>
<dbReference type="SUPFAM" id="SSF54637">
    <property type="entry name" value="Thioesterase/thiol ester dehydrase-isomerase"/>
    <property type="match status" value="2"/>
</dbReference>
<evidence type="ECO:0000313" key="14">
    <source>
        <dbReference type="EMBL" id="KGN44615.1"/>
    </source>
</evidence>
<dbReference type="OMA" id="YGSKWVM"/>
<evidence type="ECO:0000256" key="9">
    <source>
        <dbReference type="ARBA" id="ARBA00023098"/>
    </source>
</evidence>
<reference evidence="14 15" key="4">
    <citation type="journal article" date="2011" name="BMC Genomics">
        <title>RNA-Seq improves annotation of protein-coding genes in the cucumber genome.</title>
        <authorList>
            <person name="Li Z."/>
            <person name="Zhang Z."/>
            <person name="Yan P."/>
            <person name="Huang S."/>
            <person name="Fei Z."/>
            <person name="Lin K."/>
        </authorList>
    </citation>
    <scope>NUCLEOTIDE SEQUENCE [LARGE SCALE GENOMIC DNA]</scope>
    <source>
        <strain evidence="15">cv. 9930</strain>
    </source>
</reference>
<dbReference type="InterPro" id="IPR045023">
    <property type="entry name" value="FATA/B"/>
</dbReference>
<feature type="domain" description="Acyl-ACP thioesterase-like C-terminal" evidence="13">
    <location>
        <begin position="263"/>
        <end position="381"/>
    </location>
</feature>
<protein>
    <recommendedName>
        <fullName evidence="11">Acyl-[acyl-carrier-protein] hydrolase</fullName>
        <ecNumber evidence="11">3.1.2.-</ecNumber>
    </recommendedName>
</protein>
<dbReference type="EC" id="3.1.2.-" evidence="11"/>
<dbReference type="GO" id="GO:0016297">
    <property type="term" value="F:fatty acyl-[ACP] hydrolase activity"/>
    <property type="evidence" value="ECO:0000318"/>
    <property type="project" value="GO_Central"/>
</dbReference>
<gene>
    <name evidence="14" type="ORF">Csa_7G343320</name>
</gene>
<reference evidence="14 15" key="3">
    <citation type="journal article" date="2010" name="BMC Genomics">
        <title>Transcriptome sequencing and comparative analysis of cucumber flowers with different sex types.</title>
        <authorList>
            <person name="Guo S."/>
            <person name="Zheng Y."/>
            <person name="Joung J.G."/>
            <person name="Liu S."/>
            <person name="Zhang Z."/>
            <person name="Crasta O.R."/>
            <person name="Sobral B.W."/>
            <person name="Xu Y."/>
            <person name="Huang S."/>
            <person name="Fei Z."/>
        </authorList>
    </citation>
    <scope>NUCLEOTIDE SEQUENCE [LARGE SCALE GENOMIC DNA]</scope>
    <source>
        <strain evidence="15">cv. 9930</strain>
    </source>
</reference>
<dbReference type="GO" id="GO:0000036">
    <property type="term" value="F:acyl carrier activity"/>
    <property type="evidence" value="ECO:0000318"/>
    <property type="project" value="GO_Central"/>
</dbReference>
<keyword evidence="10 11" id="KW-0275">Fatty acid biosynthesis</keyword>
<keyword evidence="4 11" id="KW-0150">Chloroplast</keyword>
<proteinExistence type="inferred from homology"/>
<dbReference type="GO" id="GO:0009507">
    <property type="term" value="C:chloroplast"/>
    <property type="evidence" value="ECO:0007669"/>
    <property type="project" value="UniProtKB-SubCell"/>
</dbReference>
<evidence type="ECO:0000259" key="13">
    <source>
        <dbReference type="Pfam" id="PF20791"/>
    </source>
</evidence>
<dbReference type="InterPro" id="IPR049427">
    <property type="entry name" value="Acyl-ACP_TE_C"/>
</dbReference>
<reference evidence="14 15" key="1">
    <citation type="journal article" date="2009" name="Nat. Genet.">
        <title>The genome of the cucumber, Cucumis sativus L.</title>
        <authorList>
            <person name="Huang S."/>
            <person name="Li R."/>
            <person name="Zhang Z."/>
            <person name="Li L."/>
            <person name="Gu X."/>
            <person name="Fan W."/>
            <person name="Lucas W.J."/>
            <person name="Wang X."/>
            <person name="Xie B."/>
            <person name="Ni P."/>
            <person name="Ren Y."/>
            <person name="Zhu H."/>
            <person name="Li J."/>
            <person name="Lin K."/>
            <person name="Jin W."/>
            <person name="Fei Z."/>
            <person name="Li G."/>
            <person name="Staub J."/>
            <person name="Kilian A."/>
            <person name="van der Vossen E.A."/>
            <person name="Wu Y."/>
            <person name="Guo J."/>
            <person name="He J."/>
            <person name="Jia Z."/>
            <person name="Ren Y."/>
            <person name="Tian G."/>
            <person name="Lu Y."/>
            <person name="Ruan J."/>
            <person name="Qian W."/>
            <person name="Wang M."/>
            <person name="Huang Q."/>
            <person name="Li B."/>
            <person name="Xuan Z."/>
            <person name="Cao J."/>
            <person name="Asan"/>
            <person name="Wu Z."/>
            <person name="Zhang J."/>
            <person name="Cai Q."/>
            <person name="Bai Y."/>
            <person name="Zhao B."/>
            <person name="Han Y."/>
            <person name="Li Y."/>
            <person name="Li X."/>
            <person name="Wang S."/>
            <person name="Shi Q."/>
            <person name="Liu S."/>
            <person name="Cho W.K."/>
            <person name="Kim J.Y."/>
            <person name="Xu Y."/>
            <person name="Heller-Uszynska K."/>
            <person name="Miao H."/>
            <person name="Cheng Z."/>
            <person name="Zhang S."/>
            <person name="Wu J."/>
            <person name="Yang Y."/>
            <person name="Kang H."/>
            <person name="Li M."/>
            <person name="Liang H."/>
            <person name="Ren X."/>
            <person name="Shi Z."/>
            <person name="Wen M."/>
            <person name="Jian M."/>
            <person name="Yang H."/>
            <person name="Zhang G."/>
            <person name="Yang Z."/>
            <person name="Chen R."/>
            <person name="Liu S."/>
            <person name="Li J."/>
            <person name="Ma L."/>
            <person name="Liu H."/>
            <person name="Zhou Y."/>
            <person name="Zhao J."/>
            <person name="Fang X."/>
            <person name="Li G."/>
            <person name="Fang L."/>
            <person name="Li Y."/>
            <person name="Liu D."/>
            <person name="Zheng H."/>
            <person name="Zhang Y."/>
            <person name="Qin N."/>
            <person name="Li Z."/>
            <person name="Yang G."/>
            <person name="Yang S."/>
            <person name="Bolund L."/>
            <person name="Kristiansen K."/>
            <person name="Zheng H."/>
            <person name="Li S."/>
            <person name="Zhang X."/>
            <person name="Yang H."/>
            <person name="Wang J."/>
            <person name="Sun R."/>
            <person name="Zhang B."/>
            <person name="Jiang S."/>
            <person name="Wang J."/>
            <person name="Du Y."/>
            <person name="Li S."/>
        </authorList>
    </citation>
    <scope>NUCLEOTIDE SEQUENCE [LARGE SCALE GENOMIC DNA]</scope>
    <source>
        <strain evidence="15">cv. 9930</strain>
    </source>
</reference>
<dbReference type="AlphaFoldDB" id="A0A0A0K4K4"/>
<evidence type="ECO:0000256" key="6">
    <source>
        <dbReference type="ARBA" id="ARBA00022801"/>
    </source>
</evidence>
<dbReference type="Gramene" id="KGN44615">
    <property type="protein sequence ID" value="KGN44615"/>
    <property type="gene ID" value="Csa_7G343320"/>
</dbReference>
<dbReference type="InterPro" id="IPR029069">
    <property type="entry name" value="HotDog_dom_sf"/>
</dbReference>
<keyword evidence="8" id="KW-0809">Transit peptide</keyword>
<organism evidence="14 15">
    <name type="scientific">Cucumis sativus</name>
    <name type="common">Cucumber</name>
    <dbReference type="NCBI Taxonomy" id="3659"/>
    <lineage>
        <taxon>Eukaryota</taxon>
        <taxon>Viridiplantae</taxon>
        <taxon>Streptophyta</taxon>
        <taxon>Embryophyta</taxon>
        <taxon>Tracheophyta</taxon>
        <taxon>Spermatophyta</taxon>
        <taxon>Magnoliopsida</taxon>
        <taxon>eudicotyledons</taxon>
        <taxon>Gunneridae</taxon>
        <taxon>Pentapetalae</taxon>
        <taxon>rosids</taxon>
        <taxon>fabids</taxon>
        <taxon>Cucurbitales</taxon>
        <taxon>Cucurbitaceae</taxon>
        <taxon>Benincaseae</taxon>
        <taxon>Cucumis</taxon>
    </lineage>
</organism>
<comment type="function">
    <text evidence="11">Plays an essential role in chain termination during de novo fatty acid synthesis.</text>
</comment>
<evidence type="ECO:0000259" key="12">
    <source>
        <dbReference type="Pfam" id="PF01643"/>
    </source>
</evidence>
<evidence type="ECO:0000313" key="15">
    <source>
        <dbReference type="Proteomes" id="UP000029981"/>
    </source>
</evidence>
<dbReference type="Pfam" id="PF20791">
    <property type="entry name" value="Acyl-ACP_TE_C"/>
    <property type="match status" value="1"/>
</dbReference>
<comment type="subcellular location">
    <subcellularLocation>
        <location evidence="1 11">Plastid</location>
        <location evidence="1 11">Chloroplast</location>
    </subcellularLocation>
</comment>
<evidence type="ECO:0000256" key="2">
    <source>
        <dbReference type="ARBA" id="ARBA00006500"/>
    </source>
</evidence>
<dbReference type="EMBL" id="CM002928">
    <property type="protein sequence ID" value="KGN44615.1"/>
    <property type="molecule type" value="Genomic_DNA"/>
</dbReference>
<keyword evidence="6 11" id="KW-0378">Hydrolase</keyword>
<dbReference type="STRING" id="3659.A0A0A0K4K4"/>
<dbReference type="PANTHER" id="PTHR31727:SF6">
    <property type="entry name" value="OLEOYL-ACYL CARRIER PROTEIN THIOESTERASE 1, CHLOROPLASTIC"/>
    <property type="match status" value="1"/>
</dbReference>
<name>A0A0A0K4K4_CUCSA</name>
<keyword evidence="7 11" id="KW-0276">Fatty acid metabolism</keyword>
<keyword evidence="3 11" id="KW-0444">Lipid biosynthesis</keyword>
<accession>A0A0A0K4K4</accession>
<dbReference type="Proteomes" id="UP000029981">
    <property type="component" value="Chromosome 7"/>
</dbReference>
<evidence type="ECO:0000256" key="5">
    <source>
        <dbReference type="ARBA" id="ARBA00022640"/>
    </source>
</evidence>
<keyword evidence="9 11" id="KW-0443">Lipid metabolism</keyword>
<keyword evidence="5 11" id="KW-0934">Plastid</keyword>
<evidence type="ECO:0000256" key="11">
    <source>
        <dbReference type="RuleBase" id="RU363096"/>
    </source>
</evidence>
<evidence type="ECO:0000256" key="10">
    <source>
        <dbReference type="ARBA" id="ARBA00023160"/>
    </source>
</evidence>
<evidence type="ECO:0000256" key="7">
    <source>
        <dbReference type="ARBA" id="ARBA00022832"/>
    </source>
</evidence>
<reference evidence="14 15" key="2">
    <citation type="journal article" date="2009" name="PLoS ONE">
        <title>An integrated genetic and cytogenetic map of the cucumber genome.</title>
        <authorList>
            <person name="Ren Y."/>
            <person name="Zhang Z."/>
            <person name="Liu J."/>
            <person name="Staub J.E."/>
            <person name="Han Y."/>
            <person name="Cheng Z."/>
            <person name="Li X."/>
            <person name="Lu J."/>
            <person name="Miao H."/>
            <person name="Kang H."/>
            <person name="Xie B."/>
            <person name="Gu X."/>
            <person name="Wang X."/>
            <person name="Du Y."/>
            <person name="Jin W."/>
            <person name="Huang S."/>
        </authorList>
    </citation>
    <scope>NUCLEOTIDE SEQUENCE [LARGE SCALE GENOMIC DNA]</scope>
    <source>
        <strain evidence="15">cv. 9930</strain>
    </source>
</reference>
<evidence type="ECO:0000256" key="4">
    <source>
        <dbReference type="ARBA" id="ARBA00022528"/>
    </source>
</evidence>
<dbReference type="PANTHER" id="PTHR31727">
    <property type="entry name" value="OLEOYL-ACYL CARRIER PROTEIN THIOESTERASE 1, CHLOROPLASTIC"/>
    <property type="match status" value="1"/>
</dbReference>
<dbReference type="Pfam" id="PF01643">
    <property type="entry name" value="Acyl-ACP_TE"/>
    <property type="match status" value="1"/>
</dbReference>
<feature type="domain" description="Acyl-ACP thioesterase N-terminal hotdog" evidence="12">
    <location>
        <begin position="135"/>
        <end position="209"/>
    </location>
</feature>
<dbReference type="InterPro" id="IPR002864">
    <property type="entry name" value="Acyl-ACP_thioesterase_NHD"/>
</dbReference>
<sequence>MHFVYVQNFSRNRTIKKKEKRPSVPTKVKKKRGSIHTYSIILWTSTWLLLGKASTEPQIKQIKKSQFGNLIGNTKDSSLLLLLSSPPPPPPFPSSALPRPPVLSAIVSDRGEASLHTASGTLADRLRLGALVEDGLSYKEKFIVRCYEVGINKTATVETIANLLQEVGCNHAQSVGFSTDGFATTPTMRKLHLIWVTARMHIEIYKYPACKWVMMNQDTRRLQKVNDDVRDEYLVYCPRDLRLAFPEENNSSLKKIPKLEDPGHYSRHGLMPRRADLDMNQHVNNVAYIGWVLESMPQEIINSHELQTITLDYRRECQQDDIVDSLTSVEEVENGGKAVPELNGTNGYISSDKEDTRQFLHLLRLSSDGLEINRGRTEWRKKQQRRG</sequence>